<dbReference type="AlphaFoldDB" id="J9EX49"/>
<accession>J9EX49</accession>
<comment type="caution">
    <text evidence="1">The sequence shown here is derived from an EMBL/GenBank/DDBJ whole genome shotgun (WGS) entry which is preliminary data.</text>
</comment>
<proteinExistence type="predicted"/>
<evidence type="ECO:0000313" key="1">
    <source>
        <dbReference type="EMBL" id="EJW87181.1"/>
    </source>
</evidence>
<gene>
    <name evidence="1" type="ORF">WUBG_01910</name>
</gene>
<name>J9EX49_WUCBA</name>
<reference evidence="2" key="1">
    <citation type="submission" date="2012-08" db="EMBL/GenBank/DDBJ databases">
        <title>The Genome Sequence of Wuchereria bancrofti.</title>
        <authorList>
            <person name="Nutman T.B."/>
            <person name="Fink D.L."/>
            <person name="Russ C."/>
            <person name="Young S."/>
            <person name="Zeng Q."/>
            <person name="Koehrsen M."/>
            <person name="Alvarado L."/>
            <person name="Berlin A."/>
            <person name="Chapman S.B."/>
            <person name="Chen Z."/>
            <person name="Freedman E."/>
            <person name="Gellesch M."/>
            <person name="Goldberg J."/>
            <person name="Griggs A."/>
            <person name="Gujja S."/>
            <person name="Heilman E.R."/>
            <person name="Heiman D."/>
            <person name="Hepburn T."/>
            <person name="Howarth C."/>
            <person name="Jen D."/>
            <person name="Larson L."/>
            <person name="Lewis B."/>
            <person name="Mehta T."/>
            <person name="Park D."/>
            <person name="Pearson M."/>
            <person name="Roberts A."/>
            <person name="Saif S."/>
            <person name="Shea T."/>
            <person name="Shenoy N."/>
            <person name="Sisk P."/>
            <person name="Stolte C."/>
            <person name="Sykes S."/>
            <person name="Walk T."/>
            <person name="White J."/>
            <person name="Yandava C."/>
            <person name="Haas B."/>
            <person name="Henn M.R."/>
            <person name="Nusbaum C."/>
            <person name="Birren B."/>
        </authorList>
    </citation>
    <scope>NUCLEOTIDE SEQUENCE [LARGE SCALE GENOMIC DNA]</scope>
    <source>
        <strain evidence="2">NA</strain>
    </source>
</reference>
<feature type="non-terminal residue" evidence="1">
    <location>
        <position position="1"/>
    </location>
</feature>
<dbReference type="EMBL" id="ADBV01000468">
    <property type="protein sequence ID" value="EJW87181.1"/>
    <property type="molecule type" value="Genomic_DNA"/>
</dbReference>
<dbReference type="Proteomes" id="UP000004810">
    <property type="component" value="Unassembled WGS sequence"/>
</dbReference>
<sequence>PSSATNAHICTNTHTHTYTYTHTRTDIHKHRHTLRTQPPRIRRLYANAQRQHTQQQ</sequence>
<organism evidence="1 2">
    <name type="scientific">Wuchereria bancrofti</name>
    <dbReference type="NCBI Taxonomy" id="6293"/>
    <lineage>
        <taxon>Eukaryota</taxon>
        <taxon>Metazoa</taxon>
        <taxon>Ecdysozoa</taxon>
        <taxon>Nematoda</taxon>
        <taxon>Chromadorea</taxon>
        <taxon>Rhabditida</taxon>
        <taxon>Spirurina</taxon>
        <taxon>Spiruromorpha</taxon>
        <taxon>Filarioidea</taxon>
        <taxon>Onchocercidae</taxon>
        <taxon>Wuchereria</taxon>
    </lineage>
</organism>
<evidence type="ECO:0000313" key="2">
    <source>
        <dbReference type="Proteomes" id="UP000004810"/>
    </source>
</evidence>
<protein>
    <submittedName>
        <fullName evidence="1">Uncharacterized protein</fullName>
    </submittedName>
</protein>